<evidence type="ECO:0000256" key="5">
    <source>
        <dbReference type="SAM" id="MobiDB-lite"/>
    </source>
</evidence>
<dbReference type="Gene3D" id="3.60.70.12">
    <property type="entry name" value="L-amino peptidase D-ALA esterase/amidase"/>
    <property type="match status" value="1"/>
</dbReference>
<organism evidence="7 8">
    <name type="scientific">Adineta steineri</name>
    <dbReference type="NCBI Taxonomy" id="433720"/>
    <lineage>
        <taxon>Eukaryota</taxon>
        <taxon>Metazoa</taxon>
        <taxon>Spiralia</taxon>
        <taxon>Gnathifera</taxon>
        <taxon>Rotifera</taxon>
        <taxon>Eurotatoria</taxon>
        <taxon>Bdelloidea</taxon>
        <taxon>Adinetida</taxon>
        <taxon>Adinetidae</taxon>
        <taxon>Adineta</taxon>
    </lineage>
</organism>
<name>A0A813Y8F8_9BILA</name>
<evidence type="ECO:0000256" key="2">
    <source>
        <dbReference type="ARBA" id="ARBA00007317"/>
    </source>
</evidence>
<evidence type="ECO:0000313" key="7">
    <source>
        <dbReference type="EMBL" id="CAF0880577.1"/>
    </source>
</evidence>
<dbReference type="GO" id="GO:0016407">
    <property type="term" value="F:acetyltransferase activity"/>
    <property type="evidence" value="ECO:0007669"/>
    <property type="project" value="TreeGrafter"/>
</dbReference>
<feature type="compositionally biased region" description="Low complexity" evidence="5">
    <location>
        <begin position="323"/>
        <end position="335"/>
    </location>
</feature>
<dbReference type="CDD" id="cd04651">
    <property type="entry name" value="LbH_G1P_AT_C"/>
    <property type="match status" value="1"/>
</dbReference>
<evidence type="ECO:0000256" key="4">
    <source>
        <dbReference type="ARBA" id="ARBA00023315"/>
    </source>
</evidence>
<dbReference type="InterPro" id="IPR001078">
    <property type="entry name" value="2-oxoacid_DH_actylTfrase"/>
</dbReference>
<proteinExistence type="inferred from homology"/>
<feature type="domain" description="Peripheral subunit-binding (PSBD)" evidence="6">
    <location>
        <begin position="264"/>
        <end position="301"/>
    </location>
</feature>
<dbReference type="AlphaFoldDB" id="A0A813Y8F8"/>
<dbReference type="InterPro" id="IPR004167">
    <property type="entry name" value="PSBD"/>
</dbReference>
<dbReference type="PANTHER" id="PTHR43178:SF5">
    <property type="entry name" value="LIPOAMIDE ACYLTRANSFERASE COMPONENT OF BRANCHED-CHAIN ALPHA-KETO ACID DEHYDROGENASE COMPLEX, MITOCHONDRIAL"/>
    <property type="match status" value="1"/>
</dbReference>
<dbReference type="Proteomes" id="UP000663860">
    <property type="component" value="Unassembled WGS sequence"/>
</dbReference>
<dbReference type="InterPro" id="IPR011004">
    <property type="entry name" value="Trimer_LpxA-like_sf"/>
</dbReference>
<feature type="region of interest" description="Disordered" evidence="5">
    <location>
        <begin position="306"/>
        <end position="348"/>
    </location>
</feature>
<sequence length="697" mass="76540">MSTSTTTRVRIRELLPKLQLGRYQPGLLNSITDVPGVLVNTESIILPASTSHKEINTGVTTILPRKDWFNKACYAGYFRFNGSGEMTGSHWLDETGLLNSPIIITNSFAVGPCYSGIYEYAIREYKNEKGLCDWFLLPVVAETCDIALNDVTAFPIKPEHVVRGIDSASNDAVKEGNTGGGTGMWCHGFKGGTGSSSRVIMGIVNDADKNENLVQYIVGVLVQCNYGAQRDFRITGVPIGQMIIAETEDAVKTVLRKASLTNILATPTVRKMAKELQISLDDIQGTGKDGRILEEDLLIFKSSKSSRSNSRIPPLSPIFAKQSSKSHSNPVSSSSNLKTTPNQSQISSITDRKDIRKAFVQIKTQANSIPHFTYCDQYDMTQLVQIRKQLNNEKRKFSLTPFIIKACSQTLIDYPILNSHIDSKCETILYKASHNIGFTIDTKDGPLVPNIKNVQQLSISQIENEFNRLQELAHHGKLLEEDLTNGTFSLSNIGDIGGTYAVPILLLPQVAIGALGKIIRQPVAQDEDESYSYRVRSMMSVSCYWRDVGIPESYWQASMDLVLQKGDLNLDDPEWPILTRSAQRLPAHMLSSARFENSLISPGCTINGTVIRSILGPGCIVDAGAIIRDSILFDEVHVEEGATIERAIIDEKVVIGKQALVGGGAKTDITMIGKKIKIAPGIHVPAGEKISPKRIKD</sequence>
<evidence type="ECO:0000256" key="1">
    <source>
        <dbReference type="ARBA" id="ARBA00001938"/>
    </source>
</evidence>
<dbReference type="GO" id="GO:0031405">
    <property type="term" value="F:lipoic acid binding"/>
    <property type="evidence" value="ECO:0007669"/>
    <property type="project" value="TreeGrafter"/>
</dbReference>
<dbReference type="Gene3D" id="3.30.559.10">
    <property type="entry name" value="Chloramphenicol acetyltransferase-like domain"/>
    <property type="match status" value="1"/>
</dbReference>
<dbReference type="InterPro" id="IPR036625">
    <property type="entry name" value="E3-bd_dom_sf"/>
</dbReference>
<dbReference type="Pfam" id="PF03576">
    <property type="entry name" value="Peptidase_S58"/>
    <property type="match status" value="1"/>
</dbReference>
<keyword evidence="4" id="KW-0012">Acyltransferase</keyword>
<dbReference type="InterPro" id="IPR056818">
    <property type="entry name" value="GlmU/GlgC-like_hexapep"/>
</dbReference>
<dbReference type="SUPFAM" id="SSF51161">
    <property type="entry name" value="Trimeric LpxA-like enzymes"/>
    <property type="match status" value="1"/>
</dbReference>
<comment type="caution">
    <text evidence="7">The sequence shown here is derived from an EMBL/GenBank/DDBJ whole genome shotgun (WGS) entry which is preliminary data.</text>
</comment>
<dbReference type="Pfam" id="PF00198">
    <property type="entry name" value="2-oxoacid_dh"/>
    <property type="match status" value="1"/>
</dbReference>
<evidence type="ECO:0000259" key="6">
    <source>
        <dbReference type="PROSITE" id="PS51826"/>
    </source>
</evidence>
<reference evidence="7" key="1">
    <citation type="submission" date="2021-02" db="EMBL/GenBank/DDBJ databases">
        <authorList>
            <person name="Nowell W R."/>
        </authorList>
    </citation>
    <scope>NUCLEOTIDE SEQUENCE</scope>
</reference>
<comment type="similarity">
    <text evidence="2">Belongs to the 2-oxoacid dehydrogenase family.</text>
</comment>
<evidence type="ECO:0000313" key="8">
    <source>
        <dbReference type="Proteomes" id="UP000663860"/>
    </source>
</evidence>
<dbReference type="InterPro" id="IPR005321">
    <property type="entry name" value="Peptidase_S58_DmpA"/>
</dbReference>
<dbReference type="PANTHER" id="PTHR43178">
    <property type="entry name" value="DIHYDROLIPOAMIDE ACETYLTRANSFERASE COMPONENT OF PYRUVATE DEHYDROGENASE COMPLEX"/>
    <property type="match status" value="1"/>
</dbReference>
<dbReference type="SUPFAM" id="SSF47005">
    <property type="entry name" value="Peripheral subunit-binding domain of 2-oxo acid dehydrogenase complex"/>
    <property type="match status" value="1"/>
</dbReference>
<dbReference type="GO" id="GO:0005739">
    <property type="term" value="C:mitochondrion"/>
    <property type="evidence" value="ECO:0007669"/>
    <property type="project" value="TreeGrafter"/>
</dbReference>
<dbReference type="SUPFAM" id="SSF52777">
    <property type="entry name" value="CoA-dependent acyltransferases"/>
    <property type="match status" value="1"/>
</dbReference>
<dbReference type="SUPFAM" id="SSF56266">
    <property type="entry name" value="DmpA/ArgJ-like"/>
    <property type="match status" value="1"/>
</dbReference>
<feature type="compositionally biased region" description="Polar residues" evidence="5">
    <location>
        <begin position="336"/>
        <end position="348"/>
    </location>
</feature>
<dbReference type="Pfam" id="PF24894">
    <property type="entry name" value="Hexapep_GlmU"/>
    <property type="match status" value="1"/>
</dbReference>
<keyword evidence="3" id="KW-0808">Transferase</keyword>
<dbReference type="InterPro" id="IPR016117">
    <property type="entry name" value="ArgJ-like_dom_sf"/>
</dbReference>
<dbReference type="InterPro" id="IPR050743">
    <property type="entry name" value="2-oxoacid_DH_E2_comp"/>
</dbReference>
<accession>A0A813Y8F8</accession>
<dbReference type="PROSITE" id="PS51826">
    <property type="entry name" value="PSBD"/>
    <property type="match status" value="1"/>
</dbReference>
<comment type="cofactor">
    <cofactor evidence="1">
        <name>(R)-lipoate</name>
        <dbReference type="ChEBI" id="CHEBI:83088"/>
    </cofactor>
</comment>
<dbReference type="EMBL" id="CAJNOE010000083">
    <property type="protein sequence ID" value="CAF0880577.1"/>
    <property type="molecule type" value="Genomic_DNA"/>
</dbReference>
<protein>
    <recommendedName>
        <fullName evidence="6">Peripheral subunit-binding (PSBD) domain-containing protein</fullName>
    </recommendedName>
</protein>
<dbReference type="Gene3D" id="2.160.10.10">
    <property type="entry name" value="Hexapeptide repeat proteins"/>
    <property type="match status" value="1"/>
</dbReference>
<gene>
    <name evidence="7" type="ORF">IZO911_LOCUS11164</name>
</gene>
<dbReference type="InterPro" id="IPR023213">
    <property type="entry name" value="CAT-like_dom_sf"/>
</dbReference>
<evidence type="ECO:0000256" key="3">
    <source>
        <dbReference type="ARBA" id="ARBA00022679"/>
    </source>
</evidence>
<dbReference type="Gene3D" id="4.10.320.10">
    <property type="entry name" value="E3-binding domain"/>
    <property type="match status" value="1"/>
</dbReference>